<reference evidence="2 3" key="1">
    <citation type="submission" date="2018-03" db="EMBL/GenBank/DDBJ databases">
        <title>Genomic Encyclopedia of Type Strains, Phase III (KMG-III): the genomes of soil and plant-associated and newly described type strains.</title>
        <authorList>
            <person name="Whitman W."/>
        </authorList>
    </citation>
    <scope>NUCLEOTIDE SEQUENCE [LARGE SCALE GENOMIC DNA]</scope>
    <source>
        <strain evidence="2 3">CGMCC 1.9313</strain>
    </source>
</reference>
<organism evidence="2 3">
    <name type="scientific">Arcticibacter pallidicorallinus</name>
    <dbReference type="NCBI Taxonomy" id="1259464"/>
    <lineage>
        <taxon>Bacteria</taxon>
        <taxon>Pseudomonadati</taxon>
        <taxon>Bacteroidota</taxon>
        <taxon>Sphingobacteriia</taxon>
        <taxon>Sphingobacteriales</taxon>
        <taxon>Sphingobacteriaceae</taxon>
        <taxon>Arcticibacter</taxon>
    </lineage>
</organism>
<evidence type="ECO:0000313" key="3">
    <source>
        <dbReference type="Proteomes" id="UP000238034"/>
    </source>
</evidence>
<sequence length="324" mass="34933">MRRNLILLLIGIFACSYSYSQTQIITTGNNVLNTSYPYAADIVIGSDANGGIRHDASIMWWNNESAARISNTADVFLFSVHNSSNPNIGLSAIVGGKSFIKGNLGIGNTDPRAKLHLVGNGSSINTVDGLSGDMVIQGNSPGRSSTIGAALEFAIPADTDGTNMWGQARIITVAGNTNTNNATGKLILGTRRKFDKHTGTGETWNYGDDIVIDGAGRVGIGTSSPDALLSVKGAIHTQEVKVDMKGWADHVFNPAYSLQSIEDVESFIHINQHLPDMPSEKEVIKNGIKLGEMNKVLVKKIEELTLYLIEQNKRIKQLENQINP</sequence>
<dbReference type="Proteomes" id="UP000238034">
    <property type="component" value="Unassembled WGS sequence"/>
</dbReference>
<keyword evidence="1" id="KW-0732">Signal</keyword>
<name>A0A2T0TQU9_9SPHI</name>
<comment type="caution">
    <text evidence="2">The sequence shown here is derived from an EMBL/GenBank/DDBJ whole genome shotgun (WGS) entry which is preliminary data.</text>
</comment>
<proteinExistence type="predicted"/>
<feature type="chain" id="PRO_5015430803" description="Endosialidase-like protein" evidence="1">
    <location>
        <begin position="21"/>
        <end position="324"/>
    </location>
</feature>
<keyword evidence="3" id="KW-1185">Reference proteome</keyword>
<dbReference type="AlphaFoldDB" id="A0A2T0TQU9"/>
<dbReference type="EMBL" id="PVTH01000016">
    <property type="protein sequence ID" value="PRY48102.1"/>
    <property type="molecule type" value="Genomic_DNA"/>
</dbReference>
<accession>A0A2T0TQU9</accession>
<dbReference type="PROSITE" id="PS51257">
    <property type="entry name" value="PROKAR_LIPOPROTEIN"/>
    <property type="match status" value="1"/>
</dbReference>
<dbReference type="RefSeq" id="WP_106295612.1">
    <property type="nucleotide sequence ID" value="NZ_PVTH01000016.1"/>
</dbReference>
<evidence type="ECO:0008006" key="4">
    <source>
        <dbReference type="Google" id="ProtNLM"/>
    </source>
</evidence>
<gene>
    <name evidence="2" type="ORF">B0I27_11636</name>
</gene>
<protein>
    <recommendedName>
        <fullName evidence="4">Endosialidase-like protein</fullName>
    </recommendedName>
</protein>
<evidence type="ECO:0000256" key="1">
    <source>
        <dbReference type="SAM" id="SignalP"/>
    </source>
</evidence>
<dbReference type="OrthoDB" id="680331at2"/>
<feature type="signal peptide" evidence="1">
    <location>
        <begin position="1"/>
        <end position="20"/>
    </location>
</feature>
<evidence type="ECO:0000313" key="2">
    <source>
        <dbReference type="EMBL" id="PRY48102.1"/>
    </source>
</evidence>